<reference evidence="2" key="1">
    <citation type="journal article" date="2023" name="Plant J.">
        <title>Genome sequences and population genomics provide insights into the demographic history, inbreeding, and mutation load of two 'living fossil' tree species of Dipteronia.</title>
        <authorList>
            <person name="Feng Y."/>
            <person name="Comes H.P."/>
            <person name="Chen J."/>
            <person name="Zhu S."/>
            <person name="Lu R."/>
            <person name="Zhang X."/>
            <person name="Li P."/>
            <person name="Qiu J."/>
            <person name="Olsen K.M."/>
            <person name="Qiu Y."/>
        </authorList>
    </citation>
    <scope>NUCLEOTIDE SEQUENCE</scope>
    <source>
        <strain evidence="2">KIB01</strain>
    </source>
</reference>
<evidence type="ECO:0000313" key="2">
    <source>
        <dbReference type="EMBL" id="KAK2652752.1"/>
    </source>
</evidence>
<dbReference type="SUPFAM" id="SSF47616">
    <property type="entry name" value="GST C-terminal domain-like"/>
    <property type="match status" value="1"/>
</dbReference>
<sequence length="59" mass="6765">MGLELFYPGWDRLRTRLAHSSEPKLKAVFGVYEHRLSKSRYLAGESYSPADLSHLTGIR</sequence>
<dbReference type="Gene3D" id="1.20.1050.10">
    <property type="match status" value="1"/>
</dbReference>
<dbReference type="InterPro" id="IPR004046">
    <property type="entry name" value="GST_C"/>
</dbReference>
<accession>A0AAE0CIT2</accession>
<evidence type="ECO:0000313" key="3">
    <source>
        <dbReference type="Proteomes" id="UP001280121"/>
    </source>
</evidence>
<evidence type="ECO:0000259" key="1">
    <source>
        <dbReference type="Pfam" id="PF00043"/>
    </source>
</evidence>
<gene>
    <name evidence="2" type="ORF">Ddye_012608</name>
</gene>
<dbReference type="AlphaFoldDB" id="A0AAE0CIT2"/>
<dbReference type="Proteomes" id="UP001280121">
    <property type="component" value="Unassembled WGS sequence"/>
</dbReference>
<organism evidence="2 3">
    <name type="scientific">Dipteronia dyeriana</name>
    <dbReference type="NCBI Taxonomy" id="168575"/>
    <lineage>
        <taxon>Eukaryota</taxon>
        <taxon>Viridiplantae</taxon>
        <taxon>Streptophyta</taxon>
        <taxon>Embryophyta</taxon>
        <taxon>Tracheophyta</taxon>
        <taxon>Spermatophyta</taxon>
        <taxon>Magnoliopsida</taxon>
        <taxon>eudicotyledons</taxon>
        <taxon>Gunneridae</taxon>
        <taxon>Pentapetalae</taxon>
        <taxon>rosids</taxon>
        <taxon>malvids</taxon>
        <taxon>Sapindales</taxon>
        <taxon>Sapindaceae</taxon>
        <taxon>Hippocastanoideae</taxon>
        <taxon>Acereae</taxon>
        <taxon>Dipteronia</taxon>
    </lineage>
</organism>
<dbReference type="Pfam" id="PF00043">
    <property type="entry name" value="GST_C"/>
    <property type="match status" value="1"/>
</dbReference>
<comment type="caution">
    <text evidence="2">The sequence shown here is derived from an EMBL/GenBank/DDBJ whole genome shotgun (WGS) entry which is preliminary data.</text>
</comment>
<name>A0AAE0CIT2_9ROSI</name>
<feature type="domain" description="Glutathione S-transferase C-terminal" evidence="1">
    <location>
        <begin position="18"/>
        <end position="55"/>
    </location>
</feature>
<proteinExistence type="predicted"/>
<dbReference type="InterPro" id="IPR036282">
    <property type="entry name" value="Glutathione-S-Trfase_C_sf"/>
</dbReference>
<dbReference type="EMBL" id="JANJYI010000004">
    <property type="protein sequence ID" value="KAK2652752.1"/>
    <property type="molecule type" value="Genomic_DNA"/>
</dbReference>
<keyword evidence="3" id="KW-1185">Reference proteome</keyword>
<protein>
    <recommendedName>
        <fullName evidence="1">Glutathione S-transferase C-terminal domain-containing protein</fullName>
    </recommendedName>
</protein>